<accession>A0ABS6JPG6</accession>
<comment type="caution">
    <text evidence="1">The sequence shown here is derived from an EMBL/GenBank/DDBJ whole genome shotgun (WGS) entry which is preliminary data.</text>
</comment>
<sequence>MQKKSILAILSLFFILIGCNLEDEDERSVIEGYSLGTLPTDESKLTIFVEDSFVGNTIEKLYSVDMEIHMNITDYSVEAYNVTLEHNTKIIIEDTGQQLTINSLFDEEISNHDILALQLLIWSDIIPVTVNVKEDFTKQVSTDRPGYITHSRELLPVYTAKEIKIPPLSKEHFSLHFIDKLNDYHVVIVYSDDVIPEKEIWGMYEDYWDDIGEVSNMTYNTHLSLLEQDFLDIYNLPLDSNTDYPYFFLLDHEGILLETTDWDEVISIVEVNQD</sequence>
<keyword evidence="2" id="KW-1185">Reference proteome</keyword>
<dbReference type="PROSITE" id="PS51257">
    <property type="entry name" value="PROKAR_LIPOPROTEIN"/>
    <property type="match status" value="1"/>
</dbReference>
<dbReference type="EMBL" id="JAHQCR010000009">
    <property type="protein sequence ID" value="MBU9719986.1"/>
    <property type="molecule type" value="Genomic_DNA"/>
</dbReference>
<proteinExistence type="predicted"/>
<gene>
    <name evidence="1" type="ORF">KS407_00850</name>
</gene>
<reference evidence="1 2" key="1">
    <citation type="submission" date="2021-06" db="EMBL/GenBank/DDBJ databases">
        <title>Bacillus sp. RD4P76, an endophyte from a halophyte.</title>
        <authorList>
            <person name="Sun J.-Q."/>
        </authorList>
    </citation>
    <scope>NUCLEOTIDE SEQUENCE [LARGE SCALE GENOMIC DNA]</scope>
    <source>
        <strain evidence="1 2">JCM 17098</strain>
    </source>
</reference>
<name>A0ABS6JPG6_9BACI</name>
<dbReference type="RefSeq" id="WP_088073574.1">
    <property type="nucleotide sequence ID" value="NZ_JAHQCR010000009.1"/>
</dbReference>
<evidence type="ECO:0000313" key="2">
    <source>
        <dbReference type="Proteomes" id="UP000790580"/>
    </source>
</evidence>
<dbReference type="Proteomes" id="UP000790580">
    <property type="component" value="Unassembled WGS sequence"/>
</dbReference>
<protein>
    <submittedName>
        <fullName evidence="1">Uncharacterized protein</fullName>
    </submittedName>
</protein>
<organism evidence="1 2">
    <name type="scientific">Evansella alkalicola</name>
    <dbReference type="NCBI Taxonomy" id="745819"/>
    <lineage>
        <taxon>Bacteria</taxon>
        <taxon>Bacillati</taxon>
        <taxon>Bacillota</taxon>
        <taxon>Bacilli</taxon>
        <taxon>Bacillales</taxon>
        <taxon>Bacillaceae</taxon>
        <taxon>Evansella</taxon>
    </lineage>
</organism>
<evidence type="ECO:0000313" key="1">
    <source>
        <dbReference type="EMBL" id="MBU9719986.1"/>
    </source>
</evidence>